<evidence type="ECO:0000313" key="3">
    <source>
        <dbReference type="Proteomes" id="UP000268093"/>
    </source>
</evidence>
<feature type="compositionally biased region" description="Low complexity" evidence="1">
    <location>
        <begin position="55"/>
        <end position="73"/>
    </location>
</feature>
<accession>A0A433CYS4</accession>
<gene>
    <name evidence="2" type="ORF">BC936DRAFT_136800</name>
</gene>
<feature type="region of interest" description="Disordered" evidence="1">
    <location>
        <begin position="42"/>
        <end position="89"/>
    </location>
</feature>
<proteinExistence type="predicted"/>
<reference evidence="2 3" key="1">
    <citation type="journal article" date="2018" name="New Phytol.">
        <title>Phylogenomics of Endogonaceae and evolution of mycorrhizas within Mucoromycota.</title>
        <authorList>
            <person name="Chang Y."/>
            <person name="Desiro A."/>
            <person name="Na H."/>
            <person name="Sandor L."/>
            <person name="Lipzen A."/>
            <person name="Clum A."/>
            <person name="Barry K."/>
            <person name="Grigoriev I.V."/>
            <person name="Martin F.M."/>
            <person name="Stajich J.E."/>
            <person name="Smith M.E."/>
            <person name="Bonito G."/>
            <person name="Spatafora J.W."/>
        </authorList>
    </citation>
    <scope>NUCLEOTIDE SEQUENCE [LARGE SCALE GENOMIC DNA]</scope>
    <source>
        <strain evidence="2 3">GMNB39</strain>
    </source>
</reference>
<protein>
    <submittedName>
        <fullName evidence="2">Uncharacterized protein</fullName>
    </submittedName>
</protein>
<dbReference type="Proteomes" id="UP000268093">
    <property type="component" value="Unassembled WGS sequence"/>
</dbReference>
<organism evidence="2 3">
    <name type="scientific">Jimgerdemannia flammicorona</name>
    <dbReference type="NCBI Taxonomy" id="994334"/>
    <lineage>
        <taxon>Eukaryota</taxon>
        <taxon>Fungi</taxon>
        <taxon>Fungi incertae sedis</taxon>
        <taxon>Mucoromycota</taxon>
        <taxon>Mucoromycotina</taxon>
        <taxon>Endogonomycetes</taxon>
        <taxon>Endogonales</taxon>
        <taxon>Endogonaceae</taxon>
        <taxon>Jimgerdemannia</taxon>
    </lineage>
</organism>
<keyword evidence="3" id="KW-1185">Reference proteome</keyword>
<feature type="compositionally biased region" description="Low complexity" evidence="1">
    <location>
        <begin position="1"/>
        <end position="19"/>
    </location>
</feature>
<name>A0A433CYS4_9FUNG</name>
<evidence type="ECO:0000256" key="1">
    <source>
        <dbReference type="SAM" id="MobiDB-lite"/>
    </source>
</evidence>
<dbReference type="AlphaFoldDB" id="A0A433CYS4"/>
<feature type="region of interest" description="Disordered" evidence="1">
    <location>
        <begin position="1"/>
        <end position="26"/>
    </location>
</feature>
<dbReference type="EMBL" id="RBNI01010411">
    <property type="protein sequence ID" value="RUP43736.1"/>
    <property type="molecule type" value="Genomic_DNA"/>
</dbReference>
<sequence>MNCRSSPSTQRSRTSPNSPKHTTSCKPVASCIGDAHPYKESDISFPVIGTDGKLTSTNTSTSASPSNATASATDSGAGPTSNPTVSAAGAAGASSSLVVSATTAPSAGSRTYLSETLFAIAVAMAVTMAL</sequence>
<evidence type="ECO:0000313" key="2">
    <source>
        <dbReference type="EMBL" id="RUP43736.1"/>
    </source>
</evidence>
<comment type="caution">
    <text evidence="2">The sequence shown here is derived from an EMBL/GenBank/DDBJ whole genome shotgun (WGS) entry which is preliminary data.</text>
</comment>